<name>K0RPH3_THAOC</name>
<dbReference type="GO" id="GO:0005524">
    <property type="term" value="F:ATP binding"/>
    <property type="evidence" value="ECO:0007669"/>
    <property type="project" value="UniProtKB-KW"/>
</dbReference>
<feature type="chain" id="PRO_5003836452" description="Histidine kinase/HSP90-like ATPase domain-containing protein" evidence="5">
    <location>
        <begin position="20"/>
        <end position="124"/>
    </location>
</feature>
<dbReference type="GO" id="GO:0051082">
    <property type="term" value="F:unfolded protein binding"/>
    <property type="evidence" value="ECO:0007669"/>
    <property type="project" value="InterPro"/>
</dbReference>
<evidence type="ECO:0000256" key="1">
    <source>
        <dbReference type="ARBA" id="ARBA00008239"/>
    </source>
</evidence>
<dbReference type="PANTHER" id="PTHR11528">
    <property type="entry name" value="HEAT SHOCK PROTEIN 90 FAMILY MEMBER"/>
    <property type="match status" value="1"/>
</dbReference>
<proteinExistence type="inferred from homology"/>
<reference evidence="6 7" key="1">
    <citation type="journal article" date="2012" name="Genome Biol.">
        <title>Genome and low-iron response of an oceanic diatom adapted to chronic iron limitation.</title>
        <authorList>
            <person name="Lommer M."/>
            <person name="Specht M."/>
            <person name="Roy A.S."/>
            <person name="Kraemer L."/>
            <person name="Andreson R."/>
            <person name="Gutowska M.A."/>
            <person name="Wolf J."/>
            <person name="Bergner S.V."/>
            <person name="Schilhabel M.B."/>
            <person name="Klostermeier U.C."/>
            <person name="Beiko R.G."/>
            <person name="Rosenstiel P."/>
            <person name="Hippler M."/>
            <person name="Laroche J."/>
        </authorList>
    </citation>
    <scope>NUCLEOTIDE SEQUENCE [LARGE SCALE GENOMIC DNA]</scope>
    <source>
        <strain evidence="6 7">CCMP1005</strain>
    </source>
</reference>
<dbReference type="eggNOG" id="KOG0020">
    <property type="taxonomic scope" value="Eukaryota"/>
</dbReference>
<feature type="signal peptide" evidence="5">
    <location>
        <begin position="1"/>
        <end position="19"/>
    </location>
</feature>
<dbReference type="Gene3D" id="3.30.565.10">
    <property type="entry name" value="Histidine kinase-like ATPase, C-terminal domain"/>
    <property type="match status" value="1"/>
</dbReference>
<dbReference type="SUPFAM" id="SSF55874">
    <property type="entry name" value="ATPase domain of HSP90 chaperone/DNA topoisomerase II/histidine kinase"/>
    <property type="match status" value="1"/>
</dbReference>
<comment type="caution">
    <text evidence="6">The sequence shown here is derived from an EMBL/GenBank/DDBJ whole genome shotgun (WGS) entry which is preliminary data.</text>
</comment>
<evidence type="ECO:0000313" key="6">
    <source>
        <dbReference type="EMBL" id="EJK55025.1"/>
    </source>
</evidence>
<evidence type="ECO:0000256" key="5">
    <source>
        <dbReference type="SAM" id="SignalP"/>
    </source>
</evidence>
<protein>
    <recommendedName>
        <fullName evidence="8">Histidine kinase/HSP90-like ATPase domain-containing protein</fullName>
    </recommendedName>
</protein>
<evidence type="ECO:0008006" key="8">
    <source>
        <dbReference type="Google" id="ProtNLM"/>
    </source>
</evidence>
<feature type="non-terminal residue" evidence="6">
    <location>
        <position position="124"/>
    </location>
</feature>
<dbReference type="GO" id="GO:0016887">
    <property type="term" value="F:ATP hydrolysis activity"/>
    <property type="evidence" value="ECO:0007669"/>
    <property type="project" value="InterPro"/>
</dbReference>
<accession>K0RPH3</accession>
<dbReference type="AlphaFoldDB" id="K0RPH3"/>
<keyword evidence="2" id="KW-0547">Nucleotide-binding</keyword>
<dbReference type="PROSITE" id="PS00298">
    <property type="entry name" value="HSP90"/>
    <property type="match status" value="1"/>
</dbReference>
<evidence type="ECO:0000313" key="7">
    <source>
        <dbReference type="Proteomes" id="UP000266841"/>
    </source>
</evidence>
<comment type="similarity">
    <text evidence="1">Belongs to the heat shock protein 90 family.</text>
</comment>
<evidence type="ECO:0000256" key="2">
    <source>
        <dbReference type="ARBA" id="ARBA00022741"/>
    </source>
</evidence>
<evidence type="ECO:0000256" key="4">
    <source>
        <dbReference type="ARBA" id="ARBA00023186"/>
    </source>
</evidence>
<keyword evidence="5" id="KW-0732">Signal</keyword>
<dbReference type="InterPro" id="IPR019805">
    <property type="entry name" value="Heat_shock_protein_90_CS"/>
</dbReference>
<dbReference type="InterPro" id="IPR001404">
    <property type="entry name" value="Hsp90_fam"/>
</dbReference>
<dbReference type="GO" id="GO:0140662">
    <property type="term" value="F:ATP-dependent protein folding chaperone"/>
    <property type="evidence" value="ECO:0007669"/>
    <property type="project" value="InterPro"/>
</dbReference>
<keyword evidence="3" id="KW-0067">ATP-binding</keyword>
<keyword evidence="4" id="KW-0143">Chaperone</keyword>
<keyword evidence="7" id="KW-1185">Reference proteome</keyword>
<organism evidence="6 7">
    <name type="scientific">Thalassiosira oceanica</name>
    <name type="common">Marine diatom</name>
    <dbReference type="NCBI Taxonomy" id="159749"/>
    <lineage>
        <taxon>Eukaryota</taxon>
        <taxon>Sar</taxon>
        <taxon>Stramenopiles</taxon>
        <taxon>Ochrophyta</taxon>
        <taxon>Bacillariophyta</taxon>
        <taxon>Coscinodiscophyceae</taxon>
        <taxon>Thalassiosirophycidae</taxon>
        <taxon>Thalassiosirales</taxon>
        <taxon>Thalassiosiraceae</taxon>
        <taxon>Thalassiosira</taxon>
    </lineage>
</organism>
<dbReference type="Proteomes" id="UP000266841">
    <property type="component" value="Unassembled WGS sequence"/>
</dbReference>
<dbReference type="EMBL" id="AGNL01034864">
    <property type="protein sequence ID" value="EJK55025.1"/>
    <property type="molecule type" value="Genomic_DNA"/>
</dbReference>
<gene>
    <name evidence="6" type="ORF">THAOC_25288</name>
</gene>
<dbReference type="InterPro" id="IPR020575">
    <property type="entry name" value="Hsp90_N"/>
</dbReference>
<dbReference type="InterPro" id="IPR036890">
    <property type="entry name" value="HATPase_C_sf"/>
</dbReference>
<dbReference type="PRINTS" id="PR00775">
    <property type="entry name" value="HEATSHOCK90"/>
</dbReference>
<evidence type="ECO:0000256" key="3">
    <source>
        <dbReference type="ARBA" id="ARBA00022840"/>
    </source>
</evidence>
<sequence length="124" mass="13406">MKLSVAASIVLSTAVPSCAFVAMPPSARRGVTSTKFAGACGSAAGARPLMMSEVVDAETVEAPRGRPSSEFSTWIQQINHQRLFQAEVGRVMDIIINSLYSNRDVFLRELVSNAADACDKRRFL</sequence>
<dbReference type="OrthoDB" id="5426351at2759"/>